<accession>G2LK90</accession>
<dbReference type="AlphaFoldDB" id="G2LK90"/>
<evidence type="ECO:0000313" key="2">
    <source>
        <dbReference type="Proteomes" id="UP000006791"/>
    </source>
</evidence>
<evidence type="ECO:0000313" key="1">
    <source>
        <dbReference type="EMBL" id="AEP13577.1"/>
    </source>
</evidence>
<keyword evidence="2" id="KW-1185">Reference proteome</keyword>
<proteinExistence type="predicted"/>
<protein>
    <submittedName>
        <fullName evidence="1">Uncharacterized protein</fullName>
    </submittedName>
</protein>
<dbReference type="HOGENOM" id="CLU_2104636_0_0_0"/>
<organism evidence="1 2">
    <name type="scientific">Chloracidobacterium thermophilum (strain B)</name>
    <dbReference type="NCBI Taxonomy" id="981222"/>
    <lineage>
        <taxon>Bacteria</taxon>
        <taxon>Pseudomonadati</taxon>
        <taxon>Acidobacteriota</taxon>
        <taxon>Terriglobia</taxon>
        <taxon>Terriglobales</taxon>
        <taxon>Acidobacteriaceae</taxon>
        <taxon>Chloracidobacterium</taxon>
    </lineage>
</organism>
<gene>
    <name evidence="1" type="ordered locus">Cabther_B0579</name>
</gene>
<dbReference type="STRING" id="981222.Cabther_B0579"/>
<dbReference type="KEGG" id="ctm:Cabther_B0579"/>
<reference evidence="1 2" key="1">
    <citation type="journal article" date="2012" name="Environ. Microbiol.">
        <title>Complete genome of Candidatus Chloracidobacterium thermophilum, a chlorophyll-based photoheterotroph belonging to the phylum Acidobacteria.</title>
        <authorList>
            <person name="Garcia Costas A.M."/>
            <person name="Liu Z."/>
            <person name="Tomsho L.P."/>
            <person name="Schuster S.C."/>
            <person name="Ward D.M."/>
            <person name="Bryant D.A."/>
        </authorList>
    </citation>
    <scope>NUCLEOTIDE SEQUENCE [LARGE SCALE GENOMIC DNA]</scope>
    <source>
        <strain evidence="1 2">B</strain>
    </source>
</reference>
<dbReference type="EMBL" id="CP002515">
    <property type="protein sequence ID" value="AEP13577.1"/>
    <property type="molecule type" value="Genomic_DNA"/>
</dbReference>
<sequence length="115" mass="13158">MSNSFSGGPDLKRLTQRLKLCNLLSFQFLPNLIKASDSFDGIQSFTAVQAYICMHLEYSSMDTTPEKFFYLFLNQFATTYRALIKRLHFFLLICQSIHRSGSGRYTVINTAHCVA</sequence>
<dbReference type="Proteomes" id="UP000006791">
    <property type="component" value="Chromosome 2"/>
</dbReference>
<name>G2LK90_CHLTF</name>